<protein>
    <submittedName>
        <fullName evidence="1">Uncharacterized protein</fullName>
    </submittedName>
</protein>
<sequence length="522" mass="55141">MSSMWAPDNAQELQSARQTPRKTPFAAQHAKARDQGFWAPESDASGSAPSPGRRAKSGPGRSRGQGPDAMTPDRGRASGRGRSRGGPHFQPPPEQMTSPIQQTTSARGYGRKTTKDREAIWQSIWGDDSDEDKEKDKVKDGEGKEKEVEVKPESTDVKVDNSEKLAKDLESVKISPAAVPPPAPPAVVIPPPPVISGADWSELTDDEDLAFLEDVPVPLAWQSESPENASPAEKPRKAPVPPTAKESEAPAAPSVNGSKSVQHGLDVTTANDVTDSVHEGSPRVHVRHTQQETPKELTEAVDVKLANPLPVSVNPEQAQTSADIASEDDGAFTTVGRGGRSEANTGLQGSRWAGAPPVRGMGNQRGGRGGRMPLNNQQMPFRNGPPQNFPRPPAQFNRPPPTGPRANQIPPNQLRGTGSRNAPPLQGSSEAQRPTTASSTASESDRSSPHPQSTTSETSVEESGSGDMQQRGPRQAGVPRDAVKRLMKGFMGPGSGGPRRGTSGRGRGRAAAGGQAPTQEAS</sequence>
<dbReference type="EMBL" id="JASBWS010000034">
    <property type="protein sequence ID" value="KAJ9108007.1"/>
    <property type="molecule type" value="Genomic_DNA"/>
</dbReference>
<comment type="caution">
    <text evidence="1">The sequence shown here is derived from an EMBL/GenBank/DDBJ whole genome shotgun (WGS) entry which is preliminary data.</text>
</comment>
<organism evidence="1 2">
    <name type="scientific">Naganishia adeliensis</name>
    <dbReference type="NCBI Taxonomy" id="92952"/>
    <lineage>
        <taxon>Eukaryota</taxon>
        <taxon>Fungi</taxon>
        <taxon>Dikarya</taxon>
        <taxon>Basidiomycota</taxon>
        <taxon>Agaricomycotina</taxon>
        <taxon>Tremellomycetes</taxon>
        <taxon>Filobasidiales</taxon>
        <taxon>Filobasidiaceae</taxon>
        <taxon>Naganishia</taxon>
    </lineage>
</organism>
<evidence type="ECO:0000313" key="1">
    <source>
        <dbReference type="EMBL" id="KAJ9108007.1"/>
    </source>
</evidence>
<keyword evidence="2" id="KW-1185">Reference proteome</keyword>
<accession>A0ACC2W8N9</accession>
<name>A0ACC2W8N9_9TREE</name>
<gene>
    <name evidence="1" type="ORF">QFC20_003576</name>
</gene>
<proteinExistence type="predicted"/>
<dbReference type="Proteomes" id="UP001230649">
    <property type="component" value="Unassembled WGS sequence"/>
</dbReference>
<evidence type="ECO:0000313" key="2">
    <source>
        <dbReference type="Proteomes" id="UP001230649"/>
    </source>
</evidence>
<reference evidence="1" key="1">
    <citation type="submission" date="2023-04" db="EMBL/GenBank/DDBJ databases">
        <title>Draft Genome sequencing of Naganishia species isolated from polar environments using Oxford Nanopore Technology.</title>
        <authorList>
            <person name="Leo P."/>
            <person name="Venkateswaran K."/>
        </authorList>
    </citation>
    <scope>NUCLEOTIDE SEQUENCE</scope>
    <source>
        <strain evidence="1">MNA-CCFEE 5262</strain>
    </source>
</reference>